<comment type="similarity">
    <text evidence="1">Belongs to the elongation factor P family.</text>
</comment>
<dbReference type="Gene3D" id="2.30.30.30">
    <property type="match status" value="1"/>
</dbReference>
<feature type="domain" description="Elongation factor P C-terminal" evidence="2">
    <location>
        <begin position="130"/>
        <end position="185"/>
    </location>
</feature>
<dbReference type="GO" id="GO:0005829">
    <property type="term" value="C:cytosol"/>
    <property type="evidence" value="ECO:0007669"/>
    <property type="project" value="UniProtKB-ARBA"/>
</dbReference>
<dbReference type="InterPro" id="IPR008991">
    <property type="entry name" value="Translation_prot_SH3-like_sf"/>
</dbReference>
<dbReference type="Gene3D" id="2.40.50.140">
    <property type="entry name" value="Nucleic acid-binding proteins"/>
    <property type="match status" value="2"/>
</dbReference>
<protein>
    <recommendedName>
        <fullName evidence="2">Elongation factor P C-terminal domain-containing protein</fullName>
    </recommendedName>
</protein>
<accession>A0A1F6BSS7</accession>
<name>A0A1F6BSS7_9BACT</name>
<dbReference type="PANTHER" id="PTHR30053:SF12">
    <property type="entry name" value="ELONGATION FACTOR P (EF-P) FAMILY PROTEIN"/>
    <property type="match status" value="1"/>
</dbReference>
<dbReference type="InterPro" id="IPR020599">
    <property type="entry name" value="Transl_elong_fac_P/YeiP"/>
</dbReference>
<evidence type="ECO:0000256" key="1">
    <source>
        <dbReference type="ARBA" id="ARBA00009479"/>
    </source>
</evidence>
<dbReference type="GO" id="GO:0043043">
    <property type="term" value="P:peptide biosynthetic process"/>
    <property type="evidence" value="ECO:0007669"/>
    <property type="project" value="InterPro"/>
</dbReference>
<dbReference type="InterPro" id="IPR013185">
    <property type="entry name" value="Transl_elong_KOW-like"/>
</dbReference>
<dbReference type="EMBL" id="MFKI01000006">
    <property type="protein sequence ID" value="OGG39587.1"/>
    <property type="molecule type" value="Genomic_DNA"/>
</dbReference>
<dbReference type="PROSITE" id="PS01275">
    <property type="entry name" value="EFP"/>
    <property type="match status" value="1"/>
</dbReference>
<sequence length="189" mass="21305">MLSYNELKIGMLFVKDGEPYEVLEYAFVRMQQRKPVAQLKIKNLISGKVMPYTAHQNESFGEAEIEITPVQFIYHNRGEYWFHEVGKPSTRFLLTDEVLNETGKYLRPGTEVKAFKFGDKIINVEPPIKVELKVAEAPPSIRGNTAQGGTKTAILETGAKVSVPLFINAGDVIRVNTRTGDYVERAEKN</sequence>
<organism evidence="3 4">
    <name type="scientific">Candidatus Jorgensenbacteria bacterium GWC1_48_12</name>
    <dbReference type="NCBI Taxonomy" id="1798469"/>
    <lineage>
        <taxon>Bacteria</taxon>
        <taxon>Candidatus Joergenseniibacteriota</taxon>
    </lineage>
</organism>
<evidence type="ECO:0000313" key="4">
    <source>
        <dbReference type="Proteomes" id="UP000179324"/>
    </source>
</evidence>
<comment type="caution">
    <text evidence="3">The sequence shown here is derived from an EMBL/GenBank/DDBJ whole genome shotgun (WGS) entry which is preliminary data.</text>
</comment>
<dbReference type="InterPro" id="IPR012340">
    <property type="entry name" value="NA-bd_OB-fold"/>
</dbReference>
<evidence type="ECO:0000313" key="3">
    <source>
        <dbReference type="EMBL" id="OGG39587.1"/>
    </source>
</evidence>
<dbReference type="PIRSF" id="PIRSF005901">
    <property type="entry name" value="EF-P"/>
    <property type="match status" value="1"/>
</dbReference>
<dbReference type="SUPFAM" id="SSF50104">
    <property type="entry name" value="Translation proteins SH3-like domain"/>
    <property type="match status" value="1"/>
</dbReference>
<dbReference type="SUPFAM" id="SSF50249">
    <property type="entry name" value="Nucleic acid-binding proteins"/>
    <property type="match status" value="1"/>
</dbReference>
<dbReference type="FunFam" id="2.40.50.140:FF:000004">
    <property type="entry name" value="Elongation factor P"/>
    <property type="match status" value="1"/>
</dbReference>
<dbReference type="Pfam" id="PF09285">
    <property type="entry name" value="Elong-fact-P_C"/>
    <property type="match status" value="1"/>
</dbReference>
<reference evidence="3 4" key="1">
    <citation type="journal article" date="2016" name="Nat. Commun.">
        <title>Thousands of microbial genomes shed light on interconnected biogeochemical processes in an aquifer system.</title>
        <authorList>
            <person name="Anantharaman K."/>
            <person name="Brown C.T."/>
            <person name="Hug L.A."/>
            <person name="Sharon I."/>
            <person name="Castelle C.J."/>
            <person name="Probst A.J."/>
            <person name="Thomas B.C."/>
            <person name="Singh A."/>
            <person name="Wilkins M.J."/>
            <person name="Karaoz U."/>
            <person name="Brodie E.L."/>
            <person name="Williams K.H."/>
            <person name="Hubbard S.S."/>
            <person name="Banfield J.F."/>
        </authorList>
    </citation>
    <scope>NUCLEOTIDE SEQUENCE [LARGE SCALE GENOMIC DNA]</scope>
</reference>
<dbReference type="Proteomes" id="UP000179324">
    <property type="component" value="Unassembled WGS sequence"/>
</dbReference>
<dbReference type="CDD" id="cd05794">
    <property type="entry name" value="S1_EF-P_repeat_2"/>
    <property type="match status" value="1"/>
</dbReference>
<dbReference type="GO" id="GO:0003746">
    <property type="term" value="F:translation elongation factor activity"/>
    <property type="evidence" value="ECO:0007669"/>
    <property type="project" value="TreeGrafter"/>
</dbReference>
<dbReference type="InterPro" id="IPR015365">
    <property type="entry name" value="Elong-fact-P_C"/>
</dbReference>
<evidence type="ECO:0000259" key="2">
    <source>
        <dbReference type="SMART" id="SM00841"/>
    </source>
</evidence>
<dbReference type="InterPro" id="IPR014722">
    <property type="entry name" value="Rib_uL2_dom2"/>
</dbReference>
<dbReference type="SMART" id="SM00841">
    <property type="entry name" value="Elong-fact-P_C"/>
    <property type="match status" value="1"/>
</dbReference>
<dbReference type="AlphaFoldDB" id="A0A1F6BSS7"/>
<dbReference type="Pfam" id="PF08207">
    <property type="entry name" value="EFP_N"/>
    <property type="match status" value="1"/>
</dbReference>
<dbReference type="PANTHER" id="PTHR30053">
    <property type="entry name" value="ELONGATION FACTOR P"/>
    <property type="match status" value="1"/>
</dbReference>
<dbReference type="InterPro" id="IPR013852">
    <property type="entry name" value="Transl_elong_P/YeiP_CS"/>
</dbReference>
<gene>
    <name evidence="3" type="ORF">A2127_00070</name>
</gene>
<proteinExistence type="inferred from homology"/>